<dbReference type="Proteomes" id="UP001497482">
    <property type="component" value="Chromosome 15"/>
</dbReference>
<reference evidence="2 3" key="1">
    <citation type="submission" date="2024-04" db="EMBL/GenBank/DDBJ databases">
        <authorList>
            <person name="Waldvogel A.-M."/>
            <person name="Schoenle A."/>
        </authorList>
    </citation>
    <scope>NUCLEOTIDE SEQUENCE [LARGE SCALE GENOMIC DNA]</scope>
</reference>
<evidence type="ECO:0000313" key="3">
    <source>
        <dbReference type="Proteomes" id="UP001497482"/>
    </source>
</evidence>
<evidence type="ECO:0000256" key="1">
    <source>
        <dbReference type="SAM" id="MobiDB-lite"/>
    </source>
</evidence>
<evidence type="ECO:0000313" key="2">
    <source>
        <dbReference type="EMBL" id="CAL1582711.1"/>
    </source>
</evidence>
<feature type="compositionally biased region" description="Basic and acidic residues" evidence="1">
    <location>
        <begin position="67"/>
        <end position="77"/>
    </location>
</feature>
<sequence>MAKELQHRYTDVREVLNTAAALDARFKTLPFLCEEERDATFKNIINEATQLWDQKEDTQAHDGTAMEETHTPHPSEEACDHELHASEYVPVAKKTKAMEDLFGDTYTTVSSSFTKTSKQRAEMEGGWGGGVRARPGGPGSFPVSPSCRSCLLCAQGDQLALKQWACSRTQSAHAHIAWRIGARALSARS</sequence>
<organism evidence="2 3">
    <name type="scientific">Knipowitschia caucasica</name>
    <name type="common">Caucasian dwarf goby</name>
    <name type="synonym">Pomatoschistus caucasicus</name>
    <dbReference type="NCBI Taxonomy" id="637954"/>
    <lineage>
        <taxon>Eukaryota</taxon>
        <taxon>Metazoa</taxon>
        <taxon>Chordata</taxon>
        <taxon>Craniata</taxon>
        <taxon>Vertebrata</taxon>
        <taxon>Euteleostomi</taxon>
        <taxon>Actinopterygii</taxon>
        <taxon>Neopterygii</taxon>
        <taxon>Teleostei</taxon>
        <taxon>Neoteleostei</taxon>
        <taxon>Acanthomorphata</taxon>
        <taxon>Gobiaria</taxon>
        <taxon>Gobiiformes</taxon>
        <taxon>Gobioidei</taxon>
        <taxon>Gobiidae</taxon>
        <taxon>Gobiinae</taxon>
        <taxon>Knipowitschia</taxon>
    </lineage>
</organism>
<proteinExistence type="predicted"/>
<feature type="region of interest" description="Disordered" evidence="1">
    <location>
        <begin position="53"/>
        <end position="77"/>
    </location>
</feature>
<keyword evidence="3" id="KW-1185">Reference proteome</keyword>
<accession>A0AAV2K0X8</accession>
<name>A0AAV2K0X8_KNICA</name>
<dbReference type="AlphaFoldDB" id="A0AAV2K0X8"/>
<dbReference type="EMBL" id="OZ035837">
    <property type="protein sequence ID" value="CAL1582711.1"/>
    <property type="molecule type" value="Genomic_DNA"/>
</dbReference>
<gene>
    <name evidence="2" type="ORF">KC01_LOCUS13269</name>
</gene>
<protein>
    <submittedName>
        <fullName evidence="2">Uncharacterized protein</fullName>
    </submittedName>
</protein>